<feature type="non-terminal residue" evidence="1">
    <location>
        <position position="122"/>
    </location>
</feature>
<sequence length="122" mass="12855">MTTLHYTSGSGGLATDIATAGFNLVDVQSVDQLNALPAGTKGLVYLNQVDGTTSSFIQQVTPYIGNPNLYGFYLADEPDPTGKWGTYASAANLMAESDWIHSNVPGAKTFITMMNMGSSANP</sequence>
<evidence type="ECO:0000313" key="2">
    <source>
        <dbReference type="Proteomes" id="UP001272097"/>
    </source>
</evidence>
<reference evidence="1 2" key="1">
    <citation type="submission" date="2023-08" db="EMBL/GenBank/DDBJ databases">
        <title>Implementing the SeqCode for naming new Mesorhizobium species isolated from Vachellia karroo root nodules.</title>
        <authorList>
            <person name="Van Lill M."/>
        </authorList>
    </citation>
    <scope>NUCLEOTIDE SEQUENCE [LARGE SCALE GENOMIC DNA]</scope>
    <source>
        <strain evidence="1 2">VK3E</strain>
    </source>
</reference>
<evidence type="ECO:0000313" key="1">
    <source>
        <dbReference type="EMBL" id="MDX8443641.1"/>
    </source>
</evidence>
<proteinExistence type="predicted"/>
<comment type="caution">
    <text evidence="1">The sequence shown here is derived from an EMBL/GenBank/DDBJ whole genome shotgun (WGS) entry which is preliminary data.</text>
</comment>
<name>A0ABU4X5N9_9HYPH</name>
<protein>
    <submittedName>
        <fullName evidence="1">Calcium-binding protein</fullName>
    </submittedName>
</protein>
<organism evidence="1 2">
    <name type="scientific">Mesorhizobium australafricanum</name>
    <dbReference type="NCBI Taxonomy" id="3072311"/>
    <lineage>
        <taxon>Bacteria</taxon>
        <taxon>Pseudomonadati</taxon>
        <taxon>Pseudomonadota</taxon>
        <taxon>Alphaproteobacteria</taxon>
        <taxon>Hyphomicrobiales</taxon>
        <taxon>Phyllobacteriaceae</taxon>
        <taxon>Mesorhizobium</taxon>
    </lineage>
</organism>
<accession>A0ABU4X5N9</accession>
<dbReference type="EMBL" id="JAVIIS010000074">
    <property type="protein sequence ID" value="MDX8443641.1"/>
    <property type="molecule type" value="Genomic_DNA"/>
</dbReference>
<gene>
    <name evidence="1" type="ORF">RFM51_29165</name>
</gene>
<keyword evidence="2" id="KW-1185">Reference proteome</keyword>
<dbReference type="Proteomes" id="UP001272097">
    <property type="component" value="Unassembled WGS sequence"/>
</dbReference>